<evidence type="ECO:0000313" key="1">
    <source>
        <dbReference type="EMBL" id="RRT49433.1"/>
    </source>
</evidence>
<comment type="caution">
    <text evidence="1">The sequence shown here is derived from an EMBL/GenBank/DDBJ whole genome shotgun (WGS) entry which is preliminary data.</text>
</comment>
<sequence length="69" mass="8036">MTHNLWEDNPSELKIDSSPIPLGRVLLPLTRRFLPASSVVNIESLDDLFLCFWEHWFRRIPAATILFSL</sequence>
<name>A0A426YCH8_ENSVE</name>
<gene>
    <name evidence="1" type="ORF">B296_00052408</name>
</gene>
<reference evidence="1 2" key="1">
    <citation type="journal article" date="2014" name="Agronomy (Basel)">
        <title>A Draft Genome Sequence for Ensete ventricosum, the Drought-Tolerant Tree Against Hunger.</title>
        <authorList>
            <person name="Harrison J."/>
            <person name="Moore K.A."/>
            <person name="Paszkiewicz K."/>
            <person name="Jones T."/>
            <person name="Grant M."/>
            <person name="Ambacheew D."/>
            <person name="Muzemil S."/>
            <person name="Studholme D.J."/>
        </authorList>
    </citation>
    <scope>NUCLEOTIDE SEQUENCE [LARGE SCALE GENOMIC DNA]</scope>
</reference>
<evidence type="ECO:0000313" key="2">
    <source>
        <dbReference type="Proteomes" id="UP000287651"/>
    </source>
</evidence>
<dbReference type="Proteomes" id="UP000287651">
    <property type="component" value="Unassembled WGS sequence"/>
</dbReference>
<dbReference type="EMBL" id="AMZH03013352">
    <property type="protein sequence ID" value="RRT49433.1"/>
    <property type="molecule type" value="Genomic_DNA"/>
</dbReference>
<proteinExistence type="predicted"/>
<protein>
    <submittedName>
        <fullName evidence="1">Uncharacterized protein</fullName>
    </submittedName>
</protein>
<organism evidence="1 2">
    <name type="scientific">Ensete ventricosum</name>
    <name type="common">Abyssinian banana</name>
    <name type="synonym">Musa ensete</name>
    <dbReference type="NCBI Taxonomy" id="4639"/>
    <lineage>
        <taxon>Eukaryota</taxon>
        <taxon>Viridiplantae</taxon>
        <taxon>Streptophyta</taxon>
        <taxon>Embryophyta</taxon>
        <taxon>Tracheophyta</taxon>
        <taxon>Spermatophyta</taxon>
        <taxon>Magnoliopsida</taxon>
        <taxon>Liliopsida</taxon>
        <taxon>Zingiberales</taxon>
        <taxon>Musaceae</taxon>
        <taxon>Ensete</taxon>
    </lineage>
</organism>
<accession>A0A426YCH8</accession>
<dbReference type="AlphaFoldDB" id="A0A426YCH8"/>